<dbReference type="PANTHER" id="PTHR32026:SF10">
    <property type="entry name" value="METHYLTRANSFERASE-LIKE PROTEIN 24-RELATED"/>
    <property type="match status" value="1"/>
</dbReference>
<dbReference type="Gene3D" id="3.40.50.150">
    <property type="entry name" value="Vaccinia Virus protein VP39"/>
    <property type="match status" value="1"/>
</dbReference>
<dbReference type="InterPro" id="IPR026913">
    <property type="entry name" value="METTL24"/>
</dbReference>
<name>A0A7S4HK94_9EUKA</name>
<sequence length="166" mass="18154">MRERSRAFRATFHALGLSGTDRASDEHGGAGGSSAGRTYLTLTSIMRLLGHARRRIDFLKVDIEGFEWKAFLGADESAQREGVFAECAAGSLRVDQLLIELHADLHKTQVATDFARAEHFFLGADRCGLKIFSKEANVYACPAVWNCAGTIFEYSLVAPRSVQGGE</sequence>
<evidence type="ECO:0000259" key="1">
    <source>
        <dbReference type="Pfam" id="PF13383"/>
    </source>
</evidence>
<protein>
    <recommendedName>
        <fullName evidence="1">Methyltransferase domain-containing protein</fullName>
    </recommendedName>
</protein>
<dbReference type="Pfam" id="PF13383">
    <property type="entry name" value="Methyltransf_22"/>
    <property type="match status" value="1"/>
</dbReference>
<evidence type="ECO:0000313" key="2">
    <source>
        <dbReference type="EMBL" id="CAE2201732.1"/>
    </source>
</evidence>
<dbReference type="AlphaFoldDB" id="A0A7S4HK94"/>
<dbReference type="SUPFAM" id="SSF53335">
    <property type="entry name" value="S-adenosyl-L-methionine-dependent methyltransferases"/>
    <property type="match status" value="1"/>
</dbReference>
<feature type="domain" description="Methyltransferase" evidence="1">
    <location>
        <begin position="9"/>
        <end position="140"/>
    </location>
</feature>
<proteinExistence type="predicted"/>
<dbReference type="EMBL" id="HBKO01010059">
    <property type="protein sequence ID" value="CAE2201732.1"/>
    <property type="molecule type" value="Transcribed_RNA"/>
</dbReference>
<dbReference type="InterPro" id="IPR029063">
    <property type="entry name" value="SAM-dependent_MTases_sf"/>
</dbReference>
<accession>A0A7S4HK94</accession>
<gene>
    <name evidence="2" type="ORF">CPOL0286_LOCUS4593</name>
</gene>
<organism evidence="2">
    <name type="scientific">Prymnesium polylepis</name>
    <dbReference type="NCBI Taxonomy" id="72548"/>
    <lineage>
        <taxon>Eukaryota</taxon>
        <taxon>Haptista</taxon>
        <taxon>Haptophyta</taxon>
        <taxon>Prymnesiophyceae</taxon>
        <taxon>Prymnesiales</taxon>
        <taxon>Prymnesiaceae</taxon>
        <taxon>Prymnesium</taxon>
    </lineage>
</organism>
<dbReference type="InterPro" id="IPR025714">
    <property type="entry name" value="Methyltranfer_dom"/>
</dbReference>
<reference evidence="2" key="1">
    <citation type="submission" date="2021-01" db="EMBL/GenBank/DDBJ databases">
        <authorList>
            <person name="Corre E."/>
            <person name="Pelletier E."/>
            <person name="Niang G."/>
            <person name="Scheremetjew M."/>
            <person name="Finn R."/>
            <person name="Kale V."/>
            <person name="Holt S."/>
            <person name="Cochrane G."/>
            <person name="Meng A."/>
            <person name="Brown T."/>
            <person name="Cohen L."/>
        </authorList>
    </citation>
    <scope>NUCLEOTIDE SEQUENCE</scope>
    <source>
        <strain evidence="2">UIO037</strain>
    </source>
</reference>
<dbReference type="PANTHER" id="PTHR32026">
    <property type="entry name" value="METHYLTRANSFERASE-LIKE PROTEIN 24"/>
    <property type="match status" value="1"/>
</dbReference>